<dbReference type="Proteomes" id="UP000273001">
    <property type="component" value="Chromosome"/>
</dbReference>
<feature type="compositionally biased region" description="Polar residues" evidence="1">
    <location>
        <begin position="224"/>
        <end position="235"/>
    </location>
</feature>
<evidence type="ECO:0000256" key="1">
    <source>
        <dbReference type="SAM" id="MobiDB-lite"/>
    </source>
</evidence>
<protein>
    <submittedName>
        <fullName evidence="3">Uncharacterized protein</fullName>
    </submittedName>
</protein>
<feature type="transmembrane region" description="Helical" evidence="2">
    <location>
        <begin position="111"/>
        <end position="131"/>
    </location>
</feature>
<proteinExistence type="predicted"/>
<dbReference type="EMBL" id="CP032514">
    <property type="protein sequence ID" value="AYD89524.1"/>
    <property type="molecule type" value="Genomic_DNA"/>
</dbReference>
<gene>
    <name evidence="3" type="ORF">D5R93_04625</name>
</gene>
<keyword evidence="2" id="KW-0472">Membrane</keyword>
<evidence type="ECO:0000313" key="4">
    <source>
        <dbReference type="Proteomes" id="UP000273001"/>
    </source>
</evidence>
<feature type="region of interest" description="Disordered" evidence="1">
    <location>
        <begin position="129"/>
        <end position="235"/>
    </location>
</feature>
<keyword evidence="2" id="KW-0812">Transmembrane</keyword>
<sequence>MANTTSPAPDGSERGLSEQAPAAQGPAEQGSAEQPPAGEPAAASSSPRSGPQAGTPAPTAAPTPAAGPQAAASGAPAPGLTTVAGAAYAQPQAGTDGKSGSGKRPWYRRRVVGAAAAVALLAGSFGLGWGAHAMAGGGWHDEHRGSGSHEEQMPGGHGGPGPMDGADGLEGQDWSGGDGRTVPDGSGPWPEESSNPGASEGSDGSGGSEDSGSGATEPSRFSEESAQPSVSPASA</sequence>
<keyword evidence="2" id="KW-1133">Transmembrane helix</keyword>
<organism evidence="3 4">
    <name type="scientific">Actinomyces lilanjuaniae</name>
    <dbReference type="NCBI Taxonomy" id="2321394"/>
    <lineage>
        <taxon>Bacteria</taxon>
        <taxon>Bacillati</taxon>
        <taxon>Actinomycetota</taxon>
        <taxon>Actinomycetes</taxon>
        <taxon>Actinomycetales</taxon>
        <taxon>Actinomycetaceae</taxon>
        <taxon>Actinomyces</taxon>
    </lineage>
</organism>
<accession>A0ABN5PR46</accession>
<evidence type="ECO:0000256" key="2">
    <source>
        <dbReference type="SAM" id="Phobius"/>
    </source>
</evidence>
<feature type="region of interest" description="Disordered" evidence="1">
    <location>
        <begin position="1"/>
        <end position="80"/>
    </location>
</feature>
<name>A0ABN5PR46_9ACTO</name>
<dbReference type="RefSeq" id="WP_120204085.1">
    <property type="nucleotide sequence ID" value="NZ_CP032514.1"/>
</dbReference>
<reference evidence="3 4" key="1">
    <citation type="submission" date="2018-09" db="EMBL/GenBank/DDBJ databases">
        <authorList>
            <person name="Li J."/>
        </authorList>
    </citation>
    <scope>NUCLEOTIDE SEQUENCE [LARGE SCALE GENOMIC DNA]</scope>
    <source>
        <strain evidence="3 4">2129</strain>
    </source>
</reference>
<keyword evidence="4" id="KW-1185">Reference proteome</keyword>
<evidence type="ECO:0000313" key="3">
    <source>
        <dbReference type="EMBL" id="AYD89524.1"/>
    </source>
</evidence>
<feature type="compositionally biased region" description="Basic and acidic residues" evidence="1">
    <location>
        <begin position="139"/>
        <end position="152"/>
    </location>
</feature>
<feature type="compositionally biased region" description="Low complexity" evidence="1">
    <location>
        <begin position="17"/>
        <end position="79"/>
    </location>
</feature>